<dbReference type="AlphaFoldDB" id="A0A0D2MMA6"/>
<dbReference type="GO" id="GO:0008270">
    <property type="term" value="F:zinc ion binding"/>
    <property type="evidence" value="ECO:0007669"/>
    <property type="project" value="UniProtKB-KW"/>
</dbReference>
<evidence type="ECO:0000256" key="1">
    <source>
        <dbReference type="ARBA" id="ARBA00022723"/>
    </source>
</evidence>
<keyword evidence="2" id="KW-0677">Repeat</keyword>
<accession>A0A0D2MMA6</accession>
<sequence>MGAGPSRDRAVLLEAARRGDSAAVAAALKQAGPAPLVRAATLLRRQSVLHVAARHGQAEVVKAALAPLISAARQEAFDATAAAAAPTAAASAVGATASAASEAQPAGAADPAAAAAPAADAPRPAAAAKPAAAALRAAVNARDLSGRTPLHFAAKYGHLEAIRQLLATRVVDVLAVDDVGFTCLHVAAVRGHHDVIALILGDTPTLGTSTRRLVNRRSVSGFTALCYACWAGCETSARLLLRHGADMNLANMFSFDQHAPVALGSTPLHLAAIRGHEGPALALLEHYVSFDRATLLAAQPPGRRPPRDPRRAANLQGLTPAAAARQSCQPALAALADPEVPIASVVDVTTLGRLRAPPTLRAIASAAWRAGLIADLDGLETEAAAAAAQSSNCECDEERTACAGAGEHPRSFGGDSCADAWCCEGGAGGGGGGGGGAGSCSPVADGKGSCSARSPVVGALLQVSVSSACSAGCRDADLIAAFDLPEVAPPCGACGGADAASDNDDDESTCGVCLEPPVSVALLRGCGHRLCTACARGVVGAVGKAPTACPVCPFCRGTILGFDRA</sequence>
<keyword evidence="1" id="KW-0479">Metal-binding</keyword>
<dbReference type="PROSITE" id="PS50297">
    <property type="entry name" value="ANK_REP_REGION"/>
    <property type="match status" value="2"/>
</dbReference>
<dbReference type="EMBL" id="KK101232">
    <property type="protein sequence ID" value="KIZ01652.1"/>
    <property type="molecule type" value="Genomic_DNA"/>
</dbReference>
<dbReference type="PRINTS" id="PR01415">
    <property type="entry name" value="ANKYRIN"/>
</dbReference>
<dbReference type="InterPro" id="IPR002110">
    <property type="entry name" value="Ankyrin_rpt"/>
</dbReference>
<dbReference type="OrthoDB" id="540955at2759"/>
<keyword evidence="5 6" id="KW-0040">ANK repeat</keyword>
<dbReference type="SUPFAM" id="SSF57850">
    <property type="entry name" value="RING/U-box"/>
    <property type="match status" value="1"/>
</dbReference>
<dbReference type="PROSITE" id="PS50089">
    <property type="entry name" value="ZF_RING_2"/>
    <property type="match status" value="1"/>
</dbReference>
<keyword evidence="3 7" id="KW-0863">Zinc-finger</keyword>
<dbReference type="SMART" id="SM00184">
    <property type="entry name" value="RING"/>
    <property type="match status" value="1"/>
</dbReference>
<dbReference type="RefSeq" id="XP_013900671.1">
    <property type="nucleotide sequence ID" value="XM_014045217.1"/>
</dbReference>
<protein>
    <recommendedName>
        <fullName evidence="8">RING-type domain-containing protein</fullName>
    </recommendedName>
</protein>
<evidence type="ECO:0000313" key="9">
    <source>
        <dbReference type="EMBL" id="KIZ01652.1"/>
    </source>
</evidence>
<dbReference type="PROSITE" id="PS50088">
    <property type="entry name" value="ANK_REPEAT"/>
    <property type="match status" value="2"/>
</dbReference>
<keyword evidence="10" id="KW-1185">Reference proteome</keyword>
<feature type="repeat" description="ANK" evidence="6">
    <location>
        <begin position="220"/>
        <end position="252"/>
    </location>
</feature>
<dbReference type="Pfam" id="PF13920">
    <property type="entry name" value="zf-C3HC4_3"/>
    <property type="match status" value="1"/>
</dbReference>
<dbReference type="InterPro" id="IPR013083">
    <property type="entry name" value="Znf_RING/FYVE/PHD"/>
</dbReference>
<organism evidence="9 10">
    <name type="scientific">Monoraphidium neglectum</name>
    <dbReference type="NCBI Taxonomy" id="145388"/>
    <lineage>
        <taxon>Eukaryota</taxon>
        <taxon>Viridiplantae</taxon>
        <taxon>Chlorophyta</taxon>
        <taxon>core chlorophytes</taxon>
        <taxon>Chlorophyceae</taxon>
        <taxon>CS clade</taxon>
        <taxon>Sphaeropleales</taxon>
        <taxon>Selenastraceae</taxon>
        <taxon>Monoraphidium</taxon>
    </lineage>
</organism>
<dbReference type="SUPFAM" id="SSF48403">
    <property type="entry name" value="Ankyrin repeat"/>
    <property type="match status" value="1"/>
</dbReference>
<dbReference type="Proteomes" id="UP000054498">
    <property type="component" value="Unassembled WGS sequence"/>
</dbReference>
<dbReference type="GeneID" id="25739185"/>
<dbReference type="STRING" id="145388.A0A0D2MMA6"/>
<evidence type="ECO:0000256" key="6">
    <source>
        <dbReference type="PROSITE-ProRule" id="PRU00023"/>
    </source>
</evidence>
<dbReference type="KEGG" id="mng:MNEG_6309"/>
<evidence type="ECO:0000256" key="5">
    <source>
        <dbReference type="ARBA" id="ARBA00023043"/>
    </source>
</evidence>
<proteinExistence type="predicted"/>
<feature type="repeat" description="ANK" evidence="6">
    <location>
        <begin position="145"/>
        <end position="178"/>
    </location>
</feature>
<evidence type="ECO:0000313" key="10">
    <source>
        <dbReference type="Proteomes" id="UP000054498"/>
    </source>
</evidence>
<dbReference type="Pfam" id="PF00023">
    <property type="entry name" value="Ank"/>
    <property type="match status" value="1"/>
</dbReference>
<evidence type="ECO:0000259" key="8">
    <source>
        <dbReference type="PROSITE" id="PS50089"/>
    </source>
</evidence>
<dbReference type="PANTHER" id="PTHR24198:SF165">
    <property type="entry name" value="ANKYRIN REPEAT-CONTAINING PROTEIN-RELATED"/>
    <property type="match status" value="1"/>
</dbReference>
<dbReference type="Gene3D" id="3.30.40.10">
    <property type="entry name" value="Zinc/RING finger domain, C3HC4 (zinc finger)"/>
    <property type="match status" value="1"/>
</dbReference>
<evidence type="ECO:0000256" key="4">
    <source>
        <dbReference type="ARBA" id="ARBA00022833"/>
    </source>
</evidence>
<feature type="domain" description="RING-type" evidence="8">
    <location>
        <begin position="510"/>
        <end position="556"/>
    </location>
</feature>
<keyword evidence="4" id="KW-0862">Zinc</keyword>
<name>A0A0D2MMA6_9CHLO</name>
<evidence type="ECO:0000256" key="7">
    <source>
        <dbReference type="PROSITE-ProRule" id="PRU00175"/>
    </source>
</evidence>
<dbReference type="InterPro" id="IPR017907">
    <property type="entry name" value="Znf_RING_CS"/>
</dbReference>
<dbReference type="PANTHER" id="PTHR24198">
    <property type="entry name" value="ANKYRIN REPEAT AND PROTEIN KINASE DOMAIN-CONTAINING PROTEIN"/>
    <property type="match status" value="1"/>
</dbReference>
<dbReference type="InterPro" id="IPR001841">
    <property type="entry name" value="Znf_RING"/>
</dbReference>
<dbReference type="Pfam" id="PF12796">
    <property type="entry name" value="Ank_2"/>
    <property type="match status" value="1"/>
</dbReference>
<dbReference type="Gene3D" id="1.25.40.20">
    <property type="entry name" value="Ankyrin repeat-containing domain"/>
    <property type="match status" value="2"/>
</dbReference>
<evidence type="ECO:0000256" key="3">
    <source>
        <dbReference type="ARBA" id="ARBA00022771"/>
    </source>
</evidence>
<dbReference type="InterPro" id="IPR036770">
    <property type="entry name" value="Ankyrin_rpt-contain_sf"/>
</dbReference>
<reference evidence="9 10" key="1">
    <citation type="journal article" date="2013" name="BMC Genomics">
        <title>Reconstruction of the lipid metabolism for the microalga Monoraphidium neglectum from its genome sequence reveals characteristics suitable for biofuel production.</title>
        <authorList>
            <person name="Bogen C."/>
            <person name="Al-Dilaimi A."/>
            <person name="Albersmeier A."/>
            <person name="Wichmann J."/>
            <person name="Grundmann M."/>
            <person name="Rupp O."/>
            <person name="Lauersen K.J."/>
            <person name="Blifernez-Klassen O."/>
            <person name="Kalinowski J."/>
            <person name="Goesmann A."/>
            <person name="Mussgnug J.H."/>
            <person name="Kruse O."/>
        </authorList>
    </citation>
    <scope>NUCLEOTIDE SEQUENCE [LARGE SCALE GENOMIC DNA]</scope>
    <source>
        <strain evidence="9 10">SAG 48.87</strain>
    </source>
</reference>
<evidence type="ECO:0000256" key="2">
    <source>
        <dbReference type="ARBA" id="ARBA00022737"/>
    </source>
</evidence>
<gene>
    <name evidence="9" type="ORF">MNEG_6309</name>
</gene>
<dbReference type="PROSITE" id="PS00518">
    <property type="entry name" value="ZF_RING_1"/>
    <property type="match status" value="1"/>
</dbReference>
<dbReference type="SMART" id="SM00248">
    <property type="entry name" value="ANK"/>
    <property type="match status" value="5"/>
</dbReference>